<protein>
    <submittedName>
        <fullName evidence="2">Uncharacterized protein</fullName>
    </submittedName>
</protein>
<feature type="region of interest" description="Disordered" evidence="1">
    <location>
        <begin position="19"/>
        <end position="162"/>
    </location>
</feature>
<reference evidence="2 3" key="1">
    <citation type="submission" date="2019-03" db="EMBL/GenBank/DDBJ databases">
        <title>First draft genome of Liparis tanakae, snailfish: a comprehensive survey of snailfish specific genes.</title>
        <authorList>
            <person name="Kim W."/>
            <person name="Song I."/>
            <person name="Jeong J.-H."/>
            <person name="Kim D."/>
            <person name="Kim S."/>
            <person name="Ryu S."/>
            <person name="Song J.Y."/>
            <person name="Lee S.K."/>
        </authorList>
    </citation>
    <scope>NUCLEOTIDE SEQUENCE [LARGE SCALE GENOMIC DNA]</scope>
    <source>
        <tissue evidence="2">Muscle</tissue>
    </source>
</reference>
<evidence type="ECO:0000313" key="2">
    <source>
        <dbReference type="EMBL" id="TNN46908.1"/>
    </source>
</evidence>
<evidence type="ECO:0000313" key="3">
    <source>
        <dbReference type="Proteomes" id="UP000314294"/>
    </source>
</evidence>
<accession>A0A4Z2FZZ7</accession>
<gene>
    <name evidence="2" type="ORF">EYF80_042889</name>
</gene>
<comment type="caution">
    <text evidence="2">The sequence shown here is derived from an EMBL/GenBank/DDBJ whole genome shotgun (WGS) entry which is preliminary data.</text>
</comment>
<sequence length="162" mass="17848">MQEDNGAHYESRGVCVCGGGGLGQWGRRDPLVSGLTGKKRQRKEERGATLSPVPRSTGGGEEESVPGFNETFRRLPETESGNVLENEKTRNKDVQSQPSAARVVNLRETQLRRMIDAPDGSCCRPDEKQTEEPPPPQKKILIGPAARTHSQERPIHLRITAI</sequence>
<evidence type="ECO:0000256" key="1">
    <source>
        <dbReference type="SAM" id="MobiDB-lite"/>
    </source>
</evidence>
<dbReference type="AlphaFoldDB" id="A0A4Z2FZZ7"/>
<name>A0A4Z2FZZ7_9TELE</name>
<dbReference type="Proteomes" id="UP000314294">
    <property type="component" value="Unassembled WGS sequence"/>
</dbReference>
<keyword evidence="3" id="KW-1185">Reference proteome</keyword>
<organism evidence="2 3">
    <name type="scientific">Liparis tanakae</name>
    <name type="common">Tanaka's snailfish</name>
    <dbReference type="NCBI Taxonomy" id="230148"/>
    <lineage>
        <taxon>Eukaryota</taxon>
        <taxon>Metazoa</taxon>
        <taxon>Chordata</taxon>
        <taxon>Craniata</taxon>
        <taxon>Vertebrata</taxon>
        <taxon>Euteleostomi</taxon>
        <taxon>Actinopterygii</taxon>
        <taxon>Neopterygii</taxon>
        <taxon>Teleostei</taxon>
        <taxon>Neoteleostei</taxon>
        <taxon>Acanthomorphata</taxon>
        <taxon>Eupercaria</taxon>
        <taxon>Perciformes</taxon>
        <taxon>Cottioidei</taxon>
        <taxon>Cottales</taxon>
        <taxon>Liparidae</taxon>
        <taxon>Liparis</taxon>
    </lineage>
</organism>
<dbReference type="EMBL" id="SRLO01000768">
    <property type="protein sequence ID" value="TNN46908.1"/>
    <property type="molecule type" value="Genomic_DNA"/>
</dbReference>
<proteinExistence type="predicted"/>